<dbReference type="Pfam" id="PF00169">
    <property type="entry name" value="PH"/>
    <property type="match status" value="1"/>
</dbReference>
<dbReference type="InterPro" id="IPR037840">
    <property type="entry name" value="PH_Anillin"/>
</dbReference>
<dbReference type="PROSITE" id="PS50003">
    <property type="entry name" value="PH_DOMAIN"/>
    <property type="match status" value="1"/>
</dbReference>
<dbReference type="SUPFAM" id="SSF50729">
    <property type="entry name" value="PH domain-like"/>
    <property type="match status" value="1"/>
</dbReference>
<evidence type="ECO:0000256" key="1">
    <source>
        <dbReference type="ARBA" id="ARBA00004123"/>
    </source>
</evidence>
<dbReference type="GO" id="GO:0005819">
    <property type="term" value="C:spindle"/>
    <property type="evidence" value="ECO:0007669"/>
    <property type="project" value="TreeGrafter"/>
</dbReference>
<feature type="compositionally biased region" description="Polar residues" evidence="10">
    <location>
        <begin position="952"/>
        <end position="967"/>
    </location>
</feature>
<name>A0A834N212_VESPE</name>
<sequence length="1677" mass="189127">MELETLLRKCALTNKFEKKQEESEKIEDEYFQEIYDQWKGTKAKDKDLTYKVIPKFYFKLPKEDEILPQKLREETRALFLQRRSRQLLDNNELKALWVLLDKYHSPPLSGEEQLINYEDFKKVGQLAGTKCSPYFTAVVFAKLQQGDQHGRISIMALFNYVMRKVWLHQTRIGLSLYDVTGQGYLRESDLENYILELIPTLPQLEGLEKSFHSFYVCTAVRKFLFFLDPLRTGRVRIQDILACSFLDDLLELRDEDLPKDLQEANWFSAPSALKVYGQYLNLDRDHNGMLNKEELAGYGTGTLTGVFLERVFQECLTYEGEMDYKTYLDFVLALENRHEPQSLHYLFRILDINNRGYLDTFCLNYFFRAIQEQMTMHGQEPVSFEDVKDEIFDMVKPANPCKITLQDLLSCGQGDTMVSILIEFHGFWAYENREAMAADTGDESSHRMLERAKARGEKLNMQLSNAGHDVRRRRSPLKDANAILAQAAVSKNKSPAKSPIKLTTEESPKKSARKYSPSKTIVEEETKQIGKENGDVGISNVKSKLQRLGKLYSEDTSRELSSPIHRTEEKFYTEEEQIELKSAKKGARLDRLAALASTINNWEDDLSHPTFTKTTSTKAEQIQAKFNDKAKNTADPQPSTSGCSKWNSGSNSEASSTRQFKWDKTMLQSLTKALEGFSVKYIIVLSFIIQEAQGFSRTKSNCRLVYDFKSFSQETGAGPSSSPSKKHTNSVQKQEDKHISSSKLNVVIEGKVTDDENLHKSTNRTAKDAENTNSNTPEKTVRTTNTNTNNSRVTSRFGFNGSPKSPLPGSSPGSVLSKASMFESRNNDGKTKDPAQMSLSERKALFEKNKDEAPLIPKAPLTMSIPPSKLHEKESSNSPSGHGADLPATNRKIESSNRVVAQRAIFEHGHTQELENNILRSAQIERQRELDMLRSRFNTNKEIAQVAAGSCIRTSESSEGKSNSPKNSPICPVKPTPALDNVNPHAPPPPPPPLPQSKNSNGKHNSEQEKSSPVKRHGNVPRIQQIVTLSDAKRIRVCPPKSGGLYPNLSEIDNNTGTDTEYTVDSTEPATVTLEENTTESESITEAEYYVQDNETELDSEEEIEDVNTSLGRSILRVVNQQIMRNKKRSIEPDPDSTTSDISVLDEMDEYLDECLAVQEKNVKNFCQDGPTPPKVNRGGKSPSSSSTSFKYTHGSQFRSPIKFVTPERSEEPCIVEGDNHTPLMHTVSFYRRQQSELRTPKGTPSRSVTKIIDSDSDTTESAKDETMLVQEKVKRLLDEVCKQQTIIGQASQALNLCSSTIEFNGSQEQVEGERLLLIATHRRQAALNEVQRLKVEGTLRPAVPGSPEIEDTGSLTVSAITLPLRREYLRSIATNTCLHFVCLIRYLEEVLTTPVVLAESGDSCLRFPSTLKLQNLYSDFKITVEIYSLQTQAEMLPHEVKYHIHNNGGGWNSGNSSKDNKKHASKTPKEKKCSKFENRLVMPNVQSPAGPSAVRSTAFHLSGYVVFSLKEVHRQQFTLNKVPQQSPLEGRLQMHVSCEPSITVEYHNFLTIFEYVSGFGIWQRRWCLLKGTTLSYYKYPYHEGKKTPLGSLDLRGISTKNVELAPLSICMRANTVLLETKRAAQPGDVDSLIMVTNGSETTIRHLFSADTKEDRLEWCSKLNKVLHLIRIWGGTS</sequence>
<dbReference type="PANTHER" id="PTHR12085">
    <property type="entry name" value="SERINE/THREONINE-PROTEIN PHOSPHATASE 2A REGULATORY SUBUNIT B'' SUBUNIT GAMMA"/>
    <property type="match status" value="1"/>
</dbReference>
<dbReference type="FunFam" id="1.10.238.220:FF:000002">
    <property type="entry name" value="Serine/threonine-protein phosphatase 2A regulatory subunit B'' subunit gamma"/>
    <property type="match status" value="1"/>
</dbReference>
<dbReference type="EMBL" id="JACSDY010000022">
    <property type="protein sequence ID" value="KAF7392134.1"/>
    <property type="molecule type" value="Genomic_DNA"/>
</dbReference>
<reference evidence="12" key="1">
    <citation type="journal article" date="2020" name="G3 (Bethesda)">
        <title>High-Quality Assemblies for Three Invasive Social Wasps from the &lt;i&gt;Vespula&lt;/i&gt; Genus.</title>
        <authorList>
            <person name="Harrop T.W.R."/>
            <person name="Guhlin J."/>
            <person name="McLaughlin G.M."/>
            <person name="Permina E."/>
            <person name="Stockwell P."/>
            <person name="Gilligan J."/>
            <person name="Le Lec M.F."/>
            <person name="Gruber M.A.M."/>
            <person name="Quinn O."/>
            <person name="Lovegrove M."/>
            <person name="Duncan E.J."/>
            <person name="Remnant E.J."/>
            <person name="Van Eeckhoven J."/>
            <person name="Graham B."/>
            <person name="Knapp R.A."/>
            <person name="Langford K.W."/>
            <person name="Kronenberg Z."/>
            <person name="Press M.O."/>
            <person name="Eacker S.M."/>
            <person name="Wilson-Rankin E.E."/>
            <person name="Purcell J."/>
            <person name="Lester P.J."/>
            <person name="Dearden P.K."/>
        </authorList>
    </citation>
    <scope>NUCLEOTIDE SEQUENCE</scope>
    <source>
        <strain evidence="12">Volc-1</strain>
    </source>
</reference>
<evidence type="ECO:0000313" key="12">
    <source>
        <dbReference type="EMBL" id="KAF7392134.1"/>
    </source>
</evidence>
<feature type="region of interest" description="Disordered" evidence="10">
    <location>
        <begin position="847"/>
        <end position="894"/>
    </location>
</feature>
<evidence type="ECO:0000256" key="5">
    <source>
        <dbReference type="ARBA" id="ARBA00022723"/>
    </source>
</evidence>
<dbReference type="SMART" id="SM00233">
    <property type="entry name" value="PH"/>
    <property type="match status" value="1"/>
</dbReference>
<dbReference type="Proteomes" id="UP000600918">
    <property type="component" value="Unassembled WGS sequence"/>
</dbReference>
<dbReference type="FunFam" id="1.10.238.10:FF:000091">
    <property type="entry name" value="Serine/threonine-protein phosphatase 2A regulatory subunit B'' subunit gamma"/>
    <property type="match status" value="1"/>
</dbReference>
<keyword evidence="5" id="KW-0479">Metal-binding</keyword>
<evidence type="ECO:0000256" key="2">
    <source>
        <dbReference type="ARBA" id="ARBA00004496"/>
    </source>
</evidence>
<keyword evidence="7" id="KW-0106">Calcium</keyword>
<dbReference type="Pfam" id="PF08174">
    <property type="entry name" value="Anillin"/>
    <property type="match status" value="1"/>
</dbReference>
<keyword evidence="9" id="KW-0539">Nucleus</keyword>
<dbReference type="GO" id="GO:0046872">
    <property type="term" value="F:metal ion binding"/>
    <property type="evidence" value="ECO:0007669"/>
    <property type="project" value="UniProtKB-KW"/>
</dbReference>
<evidence type="ECO:0000256" key="10">
    <source>
        <dbReference type="SAM" id="MobiDB-lite"/>
    </source>
</evidence>
<dbReference type="SUPFAM" id="SSF47473">
    <property type="entry name" value="EF-hand"/>
    <property type="match status" value="1"/>
</dbReference>
<dbReference type="GO" id="GO:0005813">
    <property type="term" value="C:centrosome"/>
    <property type="evidence" value="ECO:0007669"/>
    <property type="project" value="TreeGrafter"/>
</dbReference>
<comment type="caution">
    <text evidence="12">The sequence shown here is derived from an EMBL/GenBank/DDBJ whole genome shotgun (WGS) entry which is preliminary data.</text>
</comment>
<protein>
    <recommendedName>
        <fullName evidence="3">Serine/threonine-protein phosphatase 2A regulatory subunit B'' subunit gamma</fullName>
    </recommendedName>
</protein>
<dbReference type="Gene3D" id="1.10.238.10">
    <property type="entry name" value="EF-hand"/>
    <property type="match status" value="1"/>
</dbReference>
<keyword evidence="4" id="KW-0963">Cytoplasm</keyword>
<dbReference type="InterPro" id="IPR018247">
    <property type="entry name" value="EF_Hand_1_Ca_BS"/>
</dbReference>
<gene>
    <name evidence="12" type="ORF">H0235_017133</name>
</gene>
<feature type="region of interest" description="Disordered" evidence="10">
    <location>
        <begin position="628"/>
        <end position="658"/>
    </location>
</feature>
<dbReference type="GO" id="GO:0030865">
    <property type="term" value="P:cortical cytoskeleton organization"/>
    <property type="evidence" value="ECO:0007669"/>
    <property type="project" value="TreeGrafter"/>
</dbReference>
<dbReference type="InterPro" id="IPR012966">
    <property type="entry name" value="AHD"/>
</dbReference>
<dbReference type="InterPro" id="IPR031970">
    <property type="entry name" value="Anillin_N"/>
</dbReference>
<dbReference type="InterPro" id="IPR039865">
    <property type="entry name" value="PPP2R3C"/>
</dbReference>
<dbReference type="GO" id="GO:0005737">
    <property type="term" value="C:cytoplasm"/>
    <property type="evidence" value="ECO:0007669"/>
    <property type="project" value="UniProtKB-SubCell"/>
</dbReference>
<feature type="compositionally biased region" description="Polar residues" evidence="10">
    <location>
        <begin position="713"/>
        <end position="723"/>
    </location>
</feature>
<dbReference type="Gene3D" id="1.10.238.220">
    <property type="match status" value="1"/>
</dbReference>
<dbReference type="InterPro" id="IPR011992">
    <property type="entry name" value="EF-hand-dom_pair"/>
</dbReference>
<evidence type="ECO:0000313" key="13">
    <source>
        <dbReference type="Proteomes" id="UP000600918"/>
    </source>
</evidence>
<feature type="region of interest" description="Disordered" evidence="10">
    <location>
        <begin position="1166"/>
        <end position="1194"/>
    </location>
</feature>
<organism evidence="12 13">
    <name type="scientific">Vespula pensylvanica</name>
    <name type="common">Western yellow jacket</name>
    <name type="synonym">Wasp</name>
    <dbReference type="NCBI Taxonomy" id="30213"/>
    <lineage>
        <taxon>Eukaryota</taxon>
        <taxon>Metazoa</taxon>
        <taxon>Ecdysozoa</taxon>
        <taxon>Arthropoda</taxon>
        <taxon>Hexapoda</taxon>
        <taxon>Insecta</taxon>
        <taxon>Pterygota</taxon>
        <taxon>Neoptera</taxon>
        <taxon>Endopterygota</taxon>
        <taxon>Hymenoptera</taxon>
        <taxon>Apocrita</taxon>
        <taxon>Aculeata</taxon>
        <taxon>Vespoidea</taxon>
        <taxon>Vespidae</taxon>
        <taxon>Vespinae</taxon>
        <taxon>Vespula</taxon>
    </lineage>
</organism>
<dbReference type="InterPro" id="IPR011993">
    <property type="entry name" value="PH-like_dom_sf"/>
</dbReference>
<dbReference type="GO" id="GO:0000226">
    <property type="term" value="P:microtubule cytoskeleton organization"/>
    <property type="evidence" value="ECO:0007669"/>
    <property type="project" value="TreeGrafter"/>
</dbReference>
<feature type="region of interest" description="Disordered" evidence="10">
    <location>
        <begin position="489"/>
        <end position="519"/>
    </location>
</feature>
<dbReference type="PANTHER" id="PTHR12085:SF3">
    <property type="entry name" value="SERINE_THREONINE-PROTEIN PHOSPHATASE 2A REGULATORY SUBUNIT B'' SUBUNIT GAMMA"/>
    <property type="match status" value="1"/>
</dbReference>
<dbReference type="Gene3D" id="2.30.29.30">
    <property type="entry name" value="Pleckstrin-homology domain (PH domain)/Phosphotyrosine-binding domain (PTB)"/>
    <property type="match status" value="1"/>
</dbReference>
<feature type="region of interest" description="Disordered" evidence="10">
    <location>
        <begin position="949"/>
        <end position="1022"/>
    </location>
</feature>
<dbReference type="InterPro" id="IPR001849">
    <property type="entry name" value="PH_domain"/>
</dbReference>
<evidence type="ECO:0000256" key="9">
    <source>
        <dbReference type="ARBA" id="ARBA00023242"/>
    </source>
</evidence>
<evidence type="ECO:0000256" key="4">
    <source>
        <dbReference type="ARBA" id="ARBA00022490"/>
    </source>
</evidence>
<dbReference type="FunFam" id="2.30.29.30:FF:000111">
    <property type="entry name" value="anillin isoform X1"/>
    <property type="match status" value="1"/>
</dbReference>
<feature type="compositionally biased region" description="Basic and acidic residues" evidence="10">
    <location>
        <begin position="751"/>
        <end position="770"/>
    </location>
</feature>
<dbReference type="GO" id="GO:0035303">
    <property type="term" value="P:regulation of dephosphorylation"/>
    <property type="evidence" value="ECO:0007669"/>
    <property type="project" value="InterPro"/>
</dbReference>
<proteinExistence type="predicted"/>
<feature type="domain" description="PH" evidence="11">
    <location>
        <begin position="1544"/>
        <end position="1668"/>
    </location>
</feature>
<evidence type="ECO:0000256" key="7">
    <source>
        <dbReference type="ARBA" id="ARBA00022837"/>
    </source>
</evidence>
<accession>A0A834N212</accession>
<dbReference type="Pfam" id="PF16018">
    <property type="entry name" value="Anillin_N"/>
    <property type="match status" value="1"/>
</dbReference>
<keyword evidence="8" id="KW-0175">Coiled coil</keyword>
<dbReference type="CDD" id="cd01263">
    <property type="entry name" value="PH_anillin"/>
    <property type="match status" value="1"/>
</dbReference>
<evidence type="ECO:0000259" key="11">
    <source>
        <dbReference type="PROSITE" id="PS50003"/>
    </source>
</evidence>
<keyword evidence="6" id="KW-0677">Repeat</keyword>
<dbReference type="GO" id="GO:0005634">
    <property type="term" value="C:nucleus"/>
    <property type="evidence" value="ECO:0007669"/>
    <property type="project" value="UniProtKB-SubCell"/>
</dbReference>
<feature type="compositionally biased region" description="Low complexity" evidence="10">
    <location>
        <begin position="782"/>
        <end position="817"/>
    </location>
</feature>
<dbReference type="CDD" id="cd21505">
    <property type="entry name" value="PPP2R3C"/>
    <property type="match status" value="1"/>
</dbReference>
<feature type="region of interest" description="Disordered" evidence="10">
    <location>
        <begin position="713"/>
        <end position="817"/>
    </location>
</feature>
<keyword evidence="13" id="KW-1185">Reference proteome</keyword>
<feature type="compositionally biased region" description="Polar residues" evidence="10">
    <location>
        <begin position="634"/>
        <end position="658"/>
    </location>
</feature>
<dbReference type="PROSITE" id="PS00018">
    <property type="entry name" value="EF_HAND_1"/>
    <property type="match status" value="1"/>
</dbReference>
<feature type="compositionally biased region" description="Pro residues" evidence="10">
    <location>
        <begin position="985"/>
        <end position="995"/>
    </location>
</feature>
<comment type="subcellular location">
    <subcellularLocation>
        <location evidence="2">Cytoplasm</location>
    </subcellularLocation>
    <subcellularLocation>
        <location evidence="1">Nucleus</location>
    </subcellularLocation>
</comment>
<evidence type="ECO:0000256" key="8">
    <source>
        <dbReference type="ARBA" id="ARBA00023054"/>
    </source>
</evidence>
<feature type="region of interest" description="Disordered" evidence="10">
    <location>
        <begin position="1448"/>
        <end position="1473"/>
    </location>
</feature>
<evidence type="ECO:0000256" key="3">
    <source>
        <dbReference type="ARBA" id="ARBA00022320"/>
    </source>
</evidence>
<evidence type="ECO:0000256" key="6">
    <source>
        <dbReference type="ARBA" id="ARBA00022737"/>
    </source>
</evidence>